<evidence type="ECO:0000256" key="3">
    <source>
        <dbReference type="ARBA" id="ARBA00022989"/>
    </source>
</evidence>
<keyword evidence="3 5" id="KW-1133">Transmembrane helix</keyword>
<dbReference type="Proteomes" id="UP000887581">
    <property type="component" value="Unplaced"/>
</dbReference>
<dbReference type="PANTHER" id="PTHR21676">
    <property type="entry name" value="PROTEIN STUM"/>
    <property type="match status" value="1"/>
</dbReference>
<evidence type="ECO:0000256" key="1">
    <source>
        <dbReference type="ARBA" id="ARBA00004141"/>
    </source>
</evidence>
<comment type="subcellular location">
    <subcellularLocation>
        <location evidence="1">Membrane</location>
        <topology evidence="1">Multi-pass membrane protein</topology>
    </subcellularLocation>
</comment>
<evidence type="ECO:0000256" key="2">
    <source>
        <dbReference type="ARBA" id="ARBA00022692"/>
    </source>
</evidence>
<evidence type="ECO:0000256" key="4">
    <source>
        <dbReference type="ARBA" id="ARBA00023136"/>
    </source>
</evidence>
<feature type="transmembrane region" description="Helical" evidence="5">
    <location>
        <begin position="141"/>
        <end position="158"/>
    </location>
</feature>
<dbReference type="Pfam" id="PF15795">
    <property type="entry name" value="Spec3"/>
    <property type="match status" value="1"/>
</dbReference>
<dbReference type="PANTHER" id="PTHR21676:SF7">
    <property type="entry name" value="PROTEIN SPEC3"/>
    <property type="match status" value="1"/>
</dbReference>
<evidence type="ECO:0000313" key="6">
    <source>
        <dbReference type="Proteomes" id="UP000887581"/>
    </source>
</evidence>
<dbReference type="WBParaSite" id="sdigi.contig408.g8118.t1">
    <property type="protein sequence ID" value="sdigi.contig408.g8118.t1"/>
    <property type="gene ID" value="sdigi.contig408.g8118"/>
</dbReference>
<dbReference type="GO" id="GO:0016020">
    <property type="term" value="C:membrane"/>
    <property type="evidence" value="ECO:0007669"/>
    <property type="project" value="UniProtKB-SubCell"/>
</dbReference>
<protein>
    <submittedName>
        <fullName evidence="7">Uncharacterized protein</fullName>
    </submittedName>
</protein>
<sequence>MDGPRPLQTSKREIAEVSKKWKKVQTMLPDVIDYGIEQGIIPKRQDKVAGGNGFSLTSLIKAAEADIDHNDRRPGDARIHLHLPTNDITLMHSAVPFLPLPIAIFCAILNFIMPGLGTIMSGFLALCVGQTRVNYREGRKLMTLLINFLVGISQFFTITFLFVGWFWSMAWGGLLIIYSIQYRDALRQRRQEAIATAALEALTRDSILHRRDVKTLVTEHKEKTETKKEGQNS</sequence>
<keyword evidence="4 5" id="KW-0472">Membrane</keyword>
<name>A0A915PT81_9BILA</name>
<feature type="transmembrane region" description="Helical" evidence="5">
    <location>
        <begin position="102"/>
        <end position="129"/>
    </location>
</feature>
<dbReference type="AlphaFoldDB" id="A0A915PT81"/>
<keyword evidence="2 5" id="KW-0812">Transmembrane</keyword>
<keyword evidence="6" id="KW-1185">Reference proteome</keyword>
<dbReference type="InterPro" id="IPR026673">
    <property type="entry name" value="SPEC3/Stum"/>
</dbReference>
<dbReference type="GO" id="GO:0019230">
    <property type="term" value="P:proprioception"/>
    <property type="evidence" value="ECO:0007669"/>
    <property type="project" value="TreeGrafter"/>
</dbReference>
<reference evidence="7" key="1">
    <citation type="submission" date="2022-11" db="UniProtKB">
        <authorList>
            <consortium name="WormBaseParasite"/>
        </authorList>
    </citation>
    <scope>IDENTIFICATION</scope>
</reference>
<evidence type="ECO:0000256" key="5">
    <source>
        <dbReference type="SAM" id="Phobius"/>
    </source>
</evidence>
<feature type="transmembrane region" description="Helical" evidence="5">
    <location>
        <begin position="164"/>
        <end position="180"/>
    </location>
</feature>
<evidence type="ECO:0000313" key="7">
    <source>
        <dbReference type="WBParaSite" id="sdigi.contig408.g8118.t1"/>
    </source>
</evidence>
<dbReference type="GO" id="GO:0071683">
    <property type="term" value="C:sensory dendrite"/>
    <property type="evidence" value="ECO:0007669"/>
    <property type="project" value="TreeGrafter"/>
</dbReference>
<dbReference type="GO" id="GO:0042330">
    <property type="term" value="P:taxis"/>
    <property type="evidence" value="ECO:0007669"/>
    <property type="project" value="TreeGrafter"/>
</dbReference>
<proteinExistence type="predicted"/>
<dbReference type="GO" id="GO:0050954">
    <property type="term" value="P:sensory perception of mechanical stimulus"/>
    <property type="evidence" value="ECO:0007669"/>
    <property type="project" value="TreeGrafter"/>
</dbReference>
<organism evidence="6 7">
    <name type="scientific">Setaria digitata</name>
    <dbReference type="NCBI Taxonomy" id="48799"/>
    <lineage>
        <taxon>Eukaryota</taxon>
        <taxon>Metazoa</taxon>
        <taxon>Ecdysozoa</taxon>
        <taxon>Nematoda</taxon>
        <taxon>Chromadorea</taxon>
        <taxon>Rhabditida</taxon>
        <taxon>Spirurina</taxon>
        <taxon>Spiruromorpha</taxon>
        <taxon>Filarioidea</taxon>
        <taxon>Setariidae</taxon>
        <taxon>Setaria</taxon>
    </lineage>
</organism>
<accession>A0A915PT81</accession>